<dbReference type="Gene3D" id="3.10.20.440">
    <property type="entry name" value="2Fe-2S iron-sulphur cluster binding domain, sarcosine oxidase, alpha subunit, N-terminal domain"/>
    <property type="match status" value="1"/>
</dbReference>
<dbReference type="GO" id="GO:0016491">
    <property type="term" value="F:oxidoreductase activity"/>
    <property type="evidence" value="ECO:0007669"/>
    <property type="project" value="UniProtKB-KW"/>
</dbReference>
<dbReference type="InterPro" id="IPR042204">
    <property type="entry name" value="2Fe-2S-bd_N"/>
</dbReference>
<gene>
    <name evidence="2" type="ORF">C8N35_101962</name>
</gene>
<protein>
    <submittedName>
        <fullName evidence="2">2Fe-2S iron-sulfur cluster protein</fullName>
    </submittedName>
</protein>
<dbReference type="GO" id="GO:0051536">
    <property type="term" value="F:iron-sulfur cluster binding"/>
    <property type="evidence" value="ECO:0007669"/>
    <property type="project" value="InterPro"/>
</dbReference>
<dbReference type="OrthoDB" id="573392at2"/>
<name>A0A2T5VGM5_9HYPH</name>
<sequence>MRPAAGRFVRVAETETRPRLTLSFDGETVGALEGDTVLTALLTARRSLRKAEFGPERRAGFCLMGACQDCWVWQEDGVRLQACRTPVREGMRLRSRAPDSWPDTGAERPS</sequence>
<dbReference type="SUPFAM" id="SSF54292">
    <property type="entry name" value="2Fe-2S ferredoxin-like"/>
    <property type="match status" value="1"/>
</dbReference>
<comment type="caution">
    <text evidence="2">The sequence shown here is derived from an EMBL/GenBank/DDBJ whole genome shotgun (WGS) entry which is preliminary data.</text>
</comment>
<dbReference type="AlphaFoldDB" id="A0A2T5VGM5"/>
<evidence type="ECO:0000313" key="2">
    <source>
        <dbReference type="EMBL" id="PTW62913.1"/>
    </source>
</evidence>
<dbReference type="EMBL" id="QAYG01000001">
    <property type="protein sequence ID" value="PTW62913.1"/>
    <property type="molecule type" value="Genomic_DNA"/>
</dbReference>
<dbReference type="Pfam" id="PF13510">
    <property type="entry name" value="Fer2_4"/>
    <property type="match status" value="1"/>
</dbReference>
<dbReference type="RefSeq" id="WP_107988411.1">
    <property type="nucleotide sequence ID" value="NZ_QAYG01000001.1"/>
</dbReference>
<dbReference type="InterPro" id="IPR036010">
    <property type="entry name" value="2Fe-2S_ferredoxin-like_sf"/>
</dbReference>
<keyword evidence="1" id="KW-0560">Oxidoreductase</keyword>
<dbReference type="Proteomes" id="UP000244081">
    <property type="component" value="Unassembled WGS sequence"/>
</dbReference>
<accession>A0A2T5VGM5</accession>
<organism evidence="2 3">
    <name type="scientific">Breoghania corrubedonensis</name>
    <dbReference type="NCBI Taxonomy" id="665038"/>
    <lineage>
        <taxon>Bacteria</taxon>
        <taxon>Pseudomonadati</taxon>
        <taxon>Pseudomonadota</taxon>
        <taxon>Alphaproteobacteria</taxon>
        <taxon>Hyphomicrobiales</taxon>
        <taxon>Stappiaceae</taxon>
        <taxon>Breoghania</taxon>
    </lineage>
</organism>
<proteinExistence type="predicted"/>
<evidence type="ECO:0000313" key="3">
    <source>
        <dbReference type="Proteomes" id="UP000244081"/>
    </source>
</evidence>
<evidence type="ECO:0000256" key="1">
    <source>
        <dbReference type="ARBA" id="ARBA00023002"/>
    </source>
</evidence>
<keyword evidence="3" id="KW-1185">Reference proteome</keyword>
<reference evidence="2 3" key="1">
    <citation type="submission" date="2018-04" db="EMBL/GenBank/DDBJ databases">
        <title>Genomic Encyclopedia of Archaeal and Bacterial Type Strains, Phase II (KMG-II): from individual species to whole genera.</title>
        <authorList>
            <person name="Goeker M."/>
        </authorList>
    </citation>
    <scope>NUCLEOTIDE SEQUENCE [LARGE SCALE GENOMIC DNA]</scope>
    <source>
        <strain evidence="2 3">DSM 23382</strain>
    </source>
</reference>